<dbReference type="CDD" id="cd01895">
    <property type="entry name" value="EngA2"/>
    <property type="match status" value="1"/>
</dbReference>
<dbReference type="InterPro" id="IPR016484">
    <property type="entry name" value="GTPase_Der"/>
</dbReference>
<evidence type="ECO:0000256" key="4">
    <source>
        <dbReference type="ARBA" id="ARBA00022737"/>
    </source>
</evidence>
<feature type="binding site" evidence="8">
    <location>
        <begin position="10"/>
        <end position="17"/>
    </location>
    <ligand>
        <name>GTP</name>
        <dbReference type="ChEBI" id="CHEBI:37565"/>
        <label>1</label>
    </ligand>
</feature>
<dbReference type="InterPro" id="IPR005225">
    <property type="entry name" value="Small_GTP-bd"/>
</dbReference>
<dbReference type="PANTHER" id="PTHR43834:SF6">
    <property type="entry name" value="GTPASE DER"/>
    <property type="match status" value="1"/>
</dbReference>
<dbReference type="PANTHER" id="PTHR43834">
    <property type="entry name" value="GTPASE DER"/>
    <property type="match status" value="1"/>
</dbReference>
<dbReference type="InterPro" id="IPR032859">
    <property type="entry name" value="KH_dom-like"/>
</dbReference>
<keyword evidence="5 8" id="KW-0547">Nucleotide-binding</keyword>
<sequence>MSRPVVVIVGRQNVGKSTLFNRITGGRKAIVKDEPGVTRDRIYGEAVWEGRSFVVIDTGGFFTGTDDEILAGVTRHALMGIDEADVVIQLFDSKDGLTPADLELASLVRKCNKAVLWVVNKIDNLKAEQRMADFYHIGGTVLGVSAEGGLGFDELMDEVISRFKPGSHSDSTTSELPKIAIVGRPNVGKSTLVNTLLGKEKMLVSPVSGTTRDSVDSICTYYGKKYVLIDTAGIRKKPNVVEDLERFSVVRAIRSIERADVVVFLIDATEGIVEQDKKIVSLIDRSGKGLILCINKWDAVDSPDESYRQFMDSVEHHFAFAYYAPMLTISGLMKKRITKIFPLVGEIVRERKKRITTGVLNRYVETLNKQLPAYKGKQTKVFYISQVAVEPPQFAVFLNYPEAIKDNHMRYIEKLIRQGYPFNGTPIRVYIKKRNR</sequence>
<dbReference type="InterPro" id="IPR027417">
    <property type="entry name" value="P-loop_NTPase"/>
</dbReference>
<dbReference type="CDD" id="cd01894">
    <property type="entry name" value="EngA1"/>
    <property type="match status" value="1"/>
</dbReference>
<evidence type="ECO:0000256" key="5">
    <source>
        <dbReference type="ARBA" id="ARBA00022741"/>
    </source>
</evidence>
<feature type="binding site" evidence="8">
    <location>
        <begin position="230"/>
        <end position="234"/>
    </location>
    <ligand>
        <name>GTP</name>
        <dbReference type="ChEBI" id="CHEBI:37565"/>
        <label>2</label>
    </ligand>
</feature>
<evidence type="ECO:0000256" key="9">
    <source>
        <dbReference type="PROSITE-ProRule" id="PRU01049"/>
    </source>
</evidence>
<dbReference type="Pfam" id="PF01926">
    <property type="entry name" value="MMR_HSR1"/>
    <property type="match status" value="2"/>
</dbReference>
<organism evidence="12 13">
    <name type="scientific">Candidatus Magnetominusculus xianensis</name>
    <dbReference type="NCBI Taxonomy" id="1748249"/>
    <lineage>
        <taxon>Bacteria</taxon>
        <taxon>Pseudomonadati</taxon>
        <taxon>Nitrospirota</taxon>
        <taxon>Nitrospiria</taxon>
        <taxon>Nitrospirales</taxon>
        <taxon>Nitrospiraceae</taxon>
        <taxon>Candidatus Magnetominusculus</taxon>
    </lineage>
</organism>
<dbReference type="RefSeq" id="WP_085052648.1">
    <property type="nucleotide sequence ID" value="NZ_LNQR01000070.1"/>
</dbReference>
<dbReference type="NCBIfam" id="TIGR03594">
    <property type="entry name" value="GTPase_EngA"/>
    <property type="match status" value="1"/>
</dbReference>
<keyword evidence="13" id="KW-1185">Reference proteome</keyword>
<evidence type="ECO:0000256" key="10">
    <source>
        <dbReference type="RuleBase" id="RU004481"/>
    </source>
</evidence>
<feature type="binding site" evidence="8">
    <location>
        <begin position="295"/>
        <end position="298"/>
    </location>
    <ligand>
        <name>GTP</name>
        <dbReference type="ChEBI" id="CHEBI:37565"/>
        <label>2</label>
    </ligand>
</feature>
<dbReference type="NCBIfam" id="TIGR00231">
    <property type="entry name" value="small_GTP"/>
    <property type="match status" value="2"/>
</dbReference>
<evidence type="ECO:0000256" key="1">
    <source>
        <dbReference type="ARBA" id="ARBA00008279"/>
    </source>
</evidence>
<keyword evidence="4 10" id="KW-0677">Repeat</keyword>
<evidence type="ECO:0000256" key="3">
    <source>
        <dbReference type="ARBA" id="ARBA00022517"/>
    </source>
</evidence>
<feature type="binding site" evidence="8">
    <location>
        <begin position="120"/>
        <end position="123"/>
    </location>
    <ligand>
        <name>GTP</name>
        <dbReference type="ChEBI" id="CHEBI:37565"/>
        <label>1</label>
    </ligand>
</feature>
<comment type="function">
    <text evidence="8 10">GTPase that plays an essential role in the late steps of ribosome biogenesis.</text>
</comment>
<gene>
    <name evidence="8" type="primary">der</name>
    <name evidence="12" type="ORF">ASN18_2044</name>
</gene>
<dbReference type="Gene3D" id="3.30.300.20">
    <property type="match status" value="1"/>
</dbReference>
<feature type="domain" description="EngA-type G" evidence="11">
    <location>
        <begin position="4"/>
        <end position="167"/>
    </location>
</feature>
<evidence type="ECO:0000259" key="11">
    <source>
        <dbReference type="PROSITE" id="PS51712"/>
    </source>
</evidence>
<feature type="domain" description="EngA-type G" evidence="11">
    <location>
        <begin position="177"/>
        <end position="352"/>
    </location>
</feature>
<protein>
    <recommendedName>
        <fullName evidence="2 8">GTPase Der</fullName>
    </recommendedName>
    <alternativeName>
        <fullName evidence="7 8">GTP-binding protein EngA</fullName>
    </alternativeName>
</protein>
<keyword evidence="6 8" id="KW-0342">GTP-binding</keyword>
<dbReference type="PROSITE" id="PS51712">
    <property type="entry name" value="G_ENGA"/>
    <property type="match status" value="2"/>
</dbReference>
<dbReference type="EMBL" id="LNQR01000070">
    <property type="protein sequence ID" value="KWT84116.1"/>
    <property type="molecule type" value="Genomic_DNA"/>
</dbReference>
<evidence type="ECO:0000256" key="6">
    <source>
        <dbReference type="ARBA" id="ARBA00023134"/>
    </source>
</evidence>
<dbReference type="SUPFAM" id="SSF52540">
    <property type="entry name" value="P-loop containing nucleoside triphosphate hydrolases"/>
    <property type="match status" value="2"/>
</dbReference>
<reference evidence="12 13" key="1">
    <citation type="submission" date="2015-11" db="EMBL/GenBank/DDBJ databases">
        <authorList>
            <person name="Lin W."/>
        </authorList>
    </citation>
    <scope>NUCLEOTIDE SEQUENCE [LARGE SCALE GENOMIC DNA]</scope>
    <source>
        <strain evidence="12 13">HCH-1</strain>
    </source>
</reference>
<proteinExistence type="inferred from homology"/>
<comment type="subunit">
    <text evidence="8">Associates with the 50S ribosomal subunit.</text>
</comment>
<keyword evidence="3 8" id="KW-0690">Ribosome biogenesis</keyword>
<evidence type="ECO:0000256" key="7">
    <source>
        <dbReference type="ARBA" id="ARBA00032345"/>
    </source>
</evidence>
<evidence type="ECO:0000256" key="8">
    <source>
        <dbReference type="HAMAP-Rule" id="MF_00195"/>
    </source>
</evidence>
<dbReference type="InterPro" id="IPR006073">
    <property type="entry name" value="GTP-bd"/>
</dbReference>
<evidence type="ECO:0000313" key="12">
    <source>
        <dbReference type="EMBL" id="KWT84116.1"/>
    </source>
</evidence>
<dbReference type="Proteomes" id="UP000060487">
    <property type="component" value="Unassembled WGS sequence"/>
</dbReference>
<evidence type="ECO:0000256" key="2">
    <source>
        <dbReference type="ARBA" id="ARBA00020953"/>
    </source>
</evidence>
<feature type="binding site" evidence="8">
    <location>
        <begin position="57"/>
        <end position="61"/>
    </location>
    <ligand>
        <name>GTP</name>
        <dbReference type="ChEBI" id="CHEBI:37565"/>
        <label>1</label>
    </ligand>
</feature>
<comment type="caution">
    <text evidence="12">The sequence shown here is derived from an EMBL/GenBank/DDBJ whole genome shotgun (WGS) entry which is preliminary data.</text>
</comment>
<accession>A0ABR5SE96</accession>
<dbReference type="InterPro" id="IPR015946">
    <property type="entry name" value="KH_dom-like_a/b"/>
</dbReference>
<evidence type="ECO:0000313" key="13">
    <source>
        <dbReference type="Proteomes" id="UP000060487"/>
    </source>
</evidence>
<dbReference type="InterPro" id="IPR031166">
    <property type="entry name" value="G_ENGA"/>
</dbReference>
<dbReference type="PRINTS" id="PR00326">
    <property type="entry name" value="GTP1OBG"/>
</dbReference>
<dbReference type="HAMAP" id="MF_00195">
    <property type="entry name" value="GTPase_Der"/>
    <property type="match status" value="1"/>
</dbReference>
<dbReference type="PIRSF" id="PIRSF006485">
    <property type="entry name" value="GTP-binding_EngA"/>
    <property type="match status" value="1"/>
</dbReference>
<comment type="similarity">
    <text evidence="1 8 9 10">Belongs to the TRAFAC class TrmE-Era-EngA-EngB-Septin-like GTPase superfamily. EngA (Der) GTPase family.</text>
</comment>
<dbReference type="Pfam" id="PF14714">
    <property type="entry name" value="KH_dom-like"/>
    <property type="match status" value="1"/>
</dbReference>
<dbReference type="Gene3D" id="3.40.50.300">
    <property type="entry name" value="P-loop containing nucleotide triphosphate hydrolases"/>
    <property type="match status" value="2"/>
</dbReference>
<feature type="binding site" evidence="8">
    <location>
        <begin position="183"/>
        <end position="190"/>
    </location>
    <ligand>
        <name>GTP</name>
        <dbReference type="ChEBI" id="CHEBI:37565"/>
        <label>2</label>
    </ligand>
</feature>
<name>A0ABR5SE96_9BACT</name>